<keyword evidence="5" id="KW-1185">Reference proteome</keyword>
<dbReference type="PROSITE" id="PS51135">
    <property type="entry name" value="CIDE_N"/>
    <property type="match status" value="1"/>
</dbReference>
<evidence type="ECO:0000259" key="3">
    <source>
        <dbReference type="PROSITE" id="PS51135"/>
    </source>
</evidence>
<dbReference type="Gene3D" id="3.10.20.10">
    <property type="match status" value="1"/>
</dbReference>
<keyword evidence="1 2" id="KW-0053">Apoptosis</keyword>
<evidence type="ECO:0000313" key="5">
    <source>
        <dbReference type="Proteomes" id="UP000053097"/>
    </source>
</evidence>
<accession>A0A026W9P0</accession>
<dbReference type="OrthoDB" id="7548759at2759"/>
<dbReference type="InterPro" id="IPR003508">
    <property type="entry name" value="CIDE-N_dom"/>
</dbReference>
<dbReference type="SUPFAM" id="SSF54277">
    <property type="entry name" value="CAD &amp; PB1 domains"/>
    <property type="match status" value="1"/>
</dbReference>
<evidence type="ECO:0000256" key="1">
    <source>
        <dbReference type="ARBA" id="ARBA00022703"/>
    </source>
</evidence>
<dbReference type="GO" id="GO:0006915">
    <property type="term" value="P:apoptotic process"/>
    <property type="evidence" value="ECO:0007669"/>
    <property type="project" value="UniProtKB-UniRule"/>
</dbReference>
<sequence>MNKLGINGSTLVMEKDGTNIDDNDVLKFCSGETFMLLQAEEFWSPQNETELRSTASADTLSLKMRNIQEFIPSKAFKIVAKNVIEKYPQIFKDMDEDGKRFGDGSHTSTQ</sequence>
<gene>
    <name evidence="4" type="ORF">X777_08889</name>
</gene>
<feature type="domain" description="CIDE-N" evidence="3">
    <location>
        <begin position="1"/>
        <end position="45"/>
    </location>
</feature>
<organism evidence="4 5">
    <name type="scientific">Ooceraea biroi</name>
    <name type="common">Clonal raider ant</name>
    <name type="synonym">Cerapachys biroi</name>
    <dbReference type="NCBI Taxonomy" id="2015173"/>
    <lineage>
        <taxon>Eukaryota</taxon>
        <taxon>Metazoa</taxon>
        <taxon>Ecdysozoa</taxon>
        <taxon>Arthropoda</taxon>
        <taxon>Hexapoda</taxon>
        <taxon>Insecta</taxon>
        <taxon>Pterygota</taxon>
        <taxon>Neoptera</taxon>
        <taxon>Endopterygota</taxon>
        <taxon>Hymenoptera</taxon>
        <taxon>Apocrita</taxon>
        <taxon>Aculeata</taxon>
        <taxon>Formicoidea</taxon>
        <taxon>Formicidae</taxon>
        <taxon>Dorylinae</taxon>
        <taxon>Ooceraea</taxon>
    </lineage>
</organism>
<dbReference type="Proteomes" id="UP000053097">
    <property type="component" value="Unassembled WGS sequence"/>
</dbReference>
<protein>
    <recommendedName>
        <fullName evidence="3">CIDE-N domain-containing protein</fullName>
    </recommendedName>
</protein>
<reference evidence="4 5" key="1">
    <citation type="journal article" date="2014" name="Curr. Biol.">
        <title>The genome of the clonal raider ant Cerapachys biroi.</title>
        <authorList>
            <person name="Oxley P.R."/>
            <person name="Ji L."/>
            <person name="Fetter-Pruneda I."/>
            <person name="McKenzie S.K."/>
            <person name="Li C."/>
            <person name="Hu H."/>
            <person name="Zhang G."/>
            <person name="Kronauer D.J."/>
        </authorList>
    </citation>
    <scope>NUCLEOTIDE SEQUENCE [LARGE SCALE GENOMIC DNA]</scope>
</reference>
<proteinExistence type="predicted"/>
<dbReference type="AlphaFoldDB" id="A0A026W9P0"/>
<evidence type="ECO:0000256" key="2">
    <source>
        <dbReference type="PROSITE-ProRule" id="PRU00447"/>
    </source>
</evidence>
<evidence type="ECO:0000313" key="4">
    <source>
        <dbReference type="EMBL" id="EZA52386.1"/>
    </source>
</evidence>
<name>A0A026W9P0_OOCBI</name>
<dbReference type="EMBL" id="KK107345">
    <property type="protein sequence ID" value="EZA52386.1"/>
    <property type="molecule type" value="Genomic_DNA"/>
</dbReference>